<evidence type="ECO:0000313" key="6">
    <source>
        <dbReference type="EMBL" id="RAK26549.1"/>
    </source>
</evidence>
<dbReference type="PROSITE" id="PS50043">
    <property type="entry name" value="HTH_LUXR_2"/>
    <property type="match status" value="1"/>
</dbReference>
<dbReference type="InterPro" id="IPR011006">
    <property type="entry name" value="CheY-like_superfamily"/>
</dbReference>
<dbReference type="SMART" id="SM00421">
    <property type="entry name" value="HTH_LUXR"/>
    <property type="match status" value="1"/>
</dbReference>
<reference evidence="6 7" key="1">
    <citation type="submission" date="2018-06" db="EMBL/GenBank/DDBJ databases">
        <title>Genomic Encyclopedia of Type Strains, Phase III (KMG-III): the genomes of soil and plant-associated and newly described type strains.</title>
        <authorList>
            <person name="Whitman W."/>
        </authorList>
    </citation>
    <scope>NUCLEOTIDE SEQUENCE [LARGE SCALE GENOMIC DNA]</scope>
    <source>
        <strain evidence="6 7">CGMCC 4.7090</strain>
    </source>
</reference>
<feature type="domain" description="HTH luxR-type" evidence="4">
    <location>
        <begin position="134"/>
        <end position="199"/>
    </location>
</feature>
<dbReference type="Pfam" id="PF00072">
    <property type="entry name" value="Response_reg"/>
    <property type="match status" value="1"/>
</dbReference>
<evidence type="ECO:0000256" key="2">
    <source>
        <dbReference type="ARBA" id="ARBA00023125"/>
    </source>
</evidence>
<protein>
    <submittedName>
        <fullName evidence="6">Two-component system response regulator DesR</fullName>
    </submittedName>
</protein>
<dbReference type="OrthoDB" id="9808843at2"/>
<keyword evidence="1" id="KW-0597">Phosphoprotein</keyword>
<dbReference type="InterPro" id="IPR039420">
    <property type="entry name" value="WalR-like"/>
</dbReference>
<dbReference type="SUPFAM" id="SSF52172">
    <property type="entry name" value="CheY-like"/>
    <property type="match status" value="1"/>
</dbReference>
<dbReference type="SUPFAM" id="SSF46894">
    <property type="entry name" value="C-terminal effector domain of the bipartite response regulators"/>
    <property type="match status" value="1"/>
</dbReference>
<dbReference type="CDD" id="cd17535">
    <property type="entry name" value="REC_NarL-like"/>
    <property type="match status" value="1"/>
</dbReference>
<dbReference type="InterPro" id="IPR000792">
    <property type="entry name" value="Tscrpt_reg_LuxR_C"/>
</dbReference>
<dbReference type="InterPro" id="IPR016032">
    <property type="entry name" value="Sig_transdc_resp-reg_C-effctor"/>
</dbReference>
<evidence type="ECO:0000256" key="1">
    <source>
        <dbReference type="ARBA" id="ARBA00022553"/>
    </source>
</evidence>
<gene>
    <name evidence="6" type="ORF">B0I29_127139</name>
</gene>
<dbReference type="InterPro" id="IPR001789">
    <property type="entry name" value="Sig_transdc_resp-reg_receiver"/>
</dbReference>
<dbReference type="Proteomes" id="UP000249341">
    <property type="component" value="Unassembled WGS sequence"/>
</dbReference>
<feature type="domain" description="Response regulatory" evidence="5">
    <location>
        <begin position="3"/>
        <end position="122"/>
    </location>
</feature>
<evidence type="ECO:0000259" key="5">
    <source>
        <dbReference type="PROSITE" id="PS50110"/>
    </source>
</evidence>
<dbReference type="Gene3D" id="3.40.50.2300">
    <property type="match status" value="1"/>
</dbReference>
<dbReference type="CDD" id="cd06170">
    <property type="entry name" value="LuxR_C_like"/>
    <property type="match status" value="1"/>
</dbReference>
<dbReference type="PANTHER" id="PTHR43214">
    <property type="entry name" value="TWO-COMPONENT RESPONSE REGULATOR"/>
    <property type="match status" value="1"/>
</dbReference>
<name>A0A327YYN0_9ACTN</name>
<dbReference type="PRINTS" id="PR00038">
    <property type="entry name" value="HTHLUXR"/>
</dbReference>
<accession>A0A327YYN0</accession>
<dbReference type="Pfam" id="PF00196">
    <property type="entry name" value="GerE"/>
    <property type="match status" value="1"/>
</dbReference>
<evidence type="ECO:0000313" key="7">
    <source>
        <dbReference type="Proteomes" id="UP000249341"/>
    </source>
</evidence>
<dbReference type="InterPro" id="IPR058245">
    <property type="entry name" value="NreC/VraR/RcsB-like_REC"/>
</dbReference>
<comment type="caution">
    <text evidence="6">The sequence shown here is derived from an EMBL/GenBank/DDBJ whole genome shotgun (WGS) entry which is preliminary data.</text>
</comment>
<dbReference type="RefSeq" id="WP_111654661.1">
    <property type="nucleotide sequence ID" value="NZ_JACHWI010000006.1"/>
</dbReference>
<dbReference type="PROSITE" id="PS50110">
    <property type="entry name" value="RESPONSE_REGULATORY"/>
    <property type="match status" value="1"/>
</dbReference>
<evidence type="ECO:0000259" key="4">
    <source>
        <dbReference type="PROSITE" id="PS50043"/>
    </source>
</evidence>
<evidence type="ECO:0000256" key="3">
    <source>
        <dbReference type="PROSITE-ProRule" id="PRU00169"/>
    </source>
</evidence>
<dbReference type="GO" id="GO:0000160">
    <property type="term" value="P:phosphorelay signal transduction system"/>
    <property type="evidence" value="ECO:0007669"/>
    <property type="project" value="InterPro"/>
</dbReference>
<dbReference type="GO" id="GO:0003677">
    <property type="term" value="F:DNA binding"/>
    <property type="evidence" value="ECO:0007669"/>
    <property type="project" value="UniProtKB-KW"/>
</dbReference>
<dbReference type="EMBL" id="QLMJ01000027">
    <property type="protein sequence ID" value="RAK26549.1"/>
    <property type="molecule type" value="Genomic_DNA"/>
</dbReference>
<dbReference type="GO" id="GO:0006355">
    <property type="term" value="P:regulation of DNA-templated transcription"/>
    <property type="evidence" value="ECO:0007669"/>
    <property type="project" value="InterPro"/>
</dbReference>
<comment type="caution">
    <text evidence="3">Lacks conserved residue(s) required for the propagation of feature annotation.</text>
</comment>
<proteinExistence type="predicted"/>
<sequence length="206" mass="21637">MIRILLVEPMNLLRGALAATLSLEEDFTVVAELGCLHEAPAMARAVPPDVAIINVGLLAGDGLRLFTTLTAEQPGCVTLVLAGPDAPAQLRRALDFPVQGVVGVQAAPSDLIRGIRQLAQGERVIDADLVVAMVAAPRSPLSERELDVLSVAASGMPAADVAATLHLTAGTVRNYISVILRKTGARNRLEAIRVAEGAGWLRESRT</sequence>
<keyword evidence="2" id="KW-0238">DNA-binding</keyword>
<organism evidence="6 7">
    <name type="scientific">Actinoplanes lutulentus</name>
    <dbReference type="NCBI Taxonomy" id="1287878"/>
    <lineage>
        <taxon>Bacteria</taxon>
        <taxon>Bacillati</taxon>
        <taxon>Actinomycetota</taxon>
        <taxon>Actinomycetes</taxon>
        <taxon>Micromonosporales</taxon>
        <taxon>Micromonosporaceae</taxon>
        <taxon>Actinoplanes</taxon>
    </lineage>
</organism>
<keyword evidence="7" id="KW-1185">Reference proteome</keyword>
<dbReference type="PANTHER" id="PTHR43214:SF42">
    <property type="entry name" value="TRANSCRIPTIONAL REGULATORY PROTEIN DESR"/>
    <property type="match status" value="1"/>
</dbReference>
<dbReference type="AlphaFoldDB" id="A0A327YYN0"/>